<accession>A0A560DYQ3</accession>
<sequence length="185" mass="20479">MRRASAAALVAVMLAAPAFAQQQEPFEPEGYRTDNYRAPVPATLAHARVLTTAEAEAIWRAKSGAFVDVLPRPPKPKNLPEGTVWRDMPRKNIPGSIWLPDTGYGNLPAAMDDYLQRGLARASRGDKAALLVIYCLADCWMSWNAAKRAQAYGYSNIAWYPEGTDGWEHAKLPTEDAQPELRPEQ</sequence>
<evidence type="ECO:0000313" key="3">
    <source>
        <dbReference type="EMBL" id="TWB02217.1"/>
    </source>
</evidence>
<dbReference type="InterPro" id="IPR022376">
    <property type="entry name" value="PQQ_CXXCW"/>
</dbReference>
<keyword evidence="1" id="KW-0732">Signal</keyword>
<dbReference type="Pfam" id="PF00581">
    <property type="entry name" value="Rhodanese"/>
    <property type="match status" value="1"/>
</dbReference>
<dbReference type="RefSeq" id="WP_145661836.1">
    <property type="nucleotide sequence ID" value="NZ_VITK01000003.1"/>
</dbReference>
<dbReference type="OrthoDB" id="176845at2"/>
<dbReference type="SUPFAM" id="SSF52821">
    <property type="entry name" value="Rhodanese/Cell cycle control phosphatase"/>
    <property type="match status" value="1"/>
</dbReference>
<dbReference type="AlphaFoldDB" id="A0A560DYQ3"/>
<comment type="caution">
    <text evidence="3">The sequence shown here is derived from an EMBL/GenBank/DDBJ whole genome shotgun (WGS) entry which is preliminary data.</text>
</comment>
<gene>
    <name evidence="3" type="ORF">FBZ96_103999</name>
</gene>
<organism evidence="3 4">
    <name type="scientific">Bradyrhizobium stylosanthis</name>
    <dbReference type="NCBI Taxonomy" id="1803665"/>
    <lineage>
        <taxon>Bacteria</taxon>
        <taxon>Pseudomonadati</taxon>
        <taxon>Pseudomonadota</taxon>
        <taxon>Alphaproteobacteria</taxon>
        <taxon>Hyphomicrobiales</taxon>
        <taxon>Nitrobacteraceae</taxon>
        <taxon>Bradyrhizobium</taxon>
    </lineage>
</organism>
<evidence type="ECO:0000256" key="1">
    <source>
        <dbReference type="SAM" id="SignalP"/>
    </source>
</evidence>
<dbReference type="InterPro" id="IPR001763">
    <property type="entry name" value="Rhodanese-like_dom"/>
</dbReference>
<protein>
    <submittedName>
        <fullName evidence="3">PQQ-dependent catabolism-associated CXXCW motif protein</fullName>
    </submittedName>
</protein>
<keyword evidence="4" id="KW-1185">Reference proteome</keyword>
<feature type="chain" id="PRO_5022213117" evidence="1">
    <location>
        <begin position="21"/>
        <end position="185"/>
    </location>
</feature>
<name>A0A560DYQ3_9BRAD</name>
<dbReference type="STRING" id="1803665.GCA_001641335_04613"/>
<feature type="signal peptide" evidence="1">
    <location>
        <begin position="1"/>
        <end position="20"/>
    </location>
</feature>
<evidence type="ECO:0000313" key="4">
    <source>
        <dbReference type="Proteomes" id="UP000319949"/>
    </source>
</evidence>
<feature type="domain" description="Rhodanese" evidence="2">
    <location>
        <begin position="93"/>
        <end position="176"/>
    </location>
</feature>
<dbReference type="EMBL" id="VITK01000003">
    <property type="protein sequence ID" value="TWB02217.1"/>
    <property type="molecule type" value="Genomic_DNA"/>
</dbReference>
<reference evidence="3 4" key="1">
    <citation type="submission" date="2019-06" db="EMBL/GenBank/DDBJ databases">
        <title>Genomic Encyclopedia of Type Strains, Phase IV (KMG-V): Genome sequencing to study the core and pangenomes of soil and plant-associated prokaryotes.</title>
        <authorList>
            <person name="Whitman W."/>
        </authorList>
    </citation>
    <scope>NUCLEOTIDE SEQUENCE [LARGE SCALE GENOMIC DNA]</scope>
    <source>
        <strain evidence="3 4">BR 510</strain>
    </source>
</reference>
<dbReference type="PROSITE" id="PS50206">
    <property type="entry name" value="RHODANESE_3"/>
    <property type="match status" value="1"/>
</dbReference>
<dbReference type="CDD" id="cd00158">
    <property type="entry name" value="RHOD"/>
    <property type="match status" value="1"/>
</dbReference>
<proteinExistence type="predicted"/>
<dbReference type="Proteomes" id="UP000319949">
    <property type="component" value="Unassembled WGS sequence"/>
</dbReference>
<evidence type="ECO:0000259" key="2">
    <source>
        <dbReference type="PROSITE" id="PS50206"/>
    </source>
</evidence>
<dbReference type="InterPro" id="IPR036873">
    <property type="entry name" value="Rhodanese-like_dom_sf"/>
</dbReference>
<dbReference type="Gene3D" id="3.40.250.10">
    <property type="entry name" value="Rhodanese-like domain"/>
    <property type="match status" value="1"/>
</dbReference>
<dbReference type="NCBIfam" id="TIGR03865">
    <property type="entry name" value="PQQ_CXXCW"/>
    <property type="match status" value="1"/>
</dbReference>